<organism evidence="3 4">
    <name type="scientific">Candidatus Kryptonium thompsonii</name>
    <dbReference type="NCBI Taxonomy" id="1633631"/>
    <lineage>
        <taxon>Bacteria</taxon>
        <taxon>Pseudomonadati</taxon>
        <taxon>Candidatus Kryptoniota</taxon>
        <taxon>Candidatus Kryptonium</taxon>
    </lineage>
</organism>
<keyword evidence="2" id="KW-1133">Transmembrane helix</keyword>
<dbReference type="AlphaFoldDB" id="A0A0P1MC71"/>
<sequence>MPENKDLKIYKIFFFLFTFYFEVLTSQNRLFPTFFINEIPLPEGSSTFSIGDLNGDSFYDIVVSSRRVITCLENDHKNNFNFYFNIPVRESPTDVKISDIDDDGASEIVAVYKAKSTVEIFKKDTLGFKHFYSFETGIYPDLLICSDLDLNGLKDVITVGKIMLGITVNYQTELNQFSNPVNFFPKIPLKKVQILDLNYDEVPDLVGIDWLNNLLVISYGRGDGKFGSAYTYKLPEEPNDFVVADLNNDGFFDYVISFYYLDEVQFYYTTQAGISLRSKFKIPKPLKVCACDLDGNGFKDIIVNNAERLFIFMNSGRDFLRYEFSGDGVVQVECADLDVDGKDDIIVLDSVGNRLRIFYSDAKLEFSENFSIAVGLNSSDFAIADFNRDGYVDFVFVGDGSNPLLFYYNGGKIYSFSNQGESFTDIKVLSVSNFNYLLCSNYETGAISLFRRGQDEITEIFKYNFDKPKPVFAGLDEDKSVVVFLTISDSNLILIKPKGGTEFEEMSIKEIDSAKVIASAVADLNGDGYFDIALVNSFKNNVKLDVFTRKNEGEYIRSYSINLNRLIKRAFLYIDDFNGDGYLDILAYYDYSQTKISDGEINLFLNGGKGGFRTRRRVDTHVHLSSGKLLRIADFSGDFKKDFVVFDNLRGGVYLYINNDGTFEKKQIYSLKSKISSTGVADVNRDGFPDLILLDERAGSLRFLLNKDGFLK</sequence>
<dbReference type="Pfam" id="PF13517">
    <property type="entry name" value="FG-GAP_3"/>
    <property type="match status" value="3"/>
</dbReference>
<feature type="transmembrane region" description="Helical" evidence="2">
    <location>
        <begin position="12"/>
        <end position="31"/>
    </location>
</feature>
<evidence type="ECO:0000313" key="3">
    <source>
        <dbReference type="EMBL" id="CUU06747.1"/>
    </source>
</evidence>
<keyword evidence="2" id="KW-0472">Membrane</keyword>
<accession>A0A0P1MC71</accession>
<keyword evidence="1" id="KW-0732">Signal</keyword>
<dbReference type="InterPro" id="IPR028994">
    <property type="entry name" value="Integrin_alpha_N"/>
</dbReference>
<accession>A0A0P1P2J9</accession>
<evidence type="ECO:0000313" key="4">
    <source>
        <dbReference type="Proteomes" id="UP000182011"/>
    </source>
</evidence>
<dbReference type="PANTHER" id="PTHR44103:SF1">
    <property type="entry name" value="PROPROTEIN CONVERTASE P"/>
    <property type="match status" value="1"/>
</dbReference>
<dbReference type="Gene3D" id="2.130.10.130">
    <property type="entry name" value="Integrin alpha, N-terminal"/>
    <property type="match status" value="2"/>
</dbReference>
<accession>A0A0S4N793</accession>
<accession>A0A0P1LER0</accession>
<gene>
    <name evidence="3" type="ORF">JGI4_01600</name>
</gene>
<proteinExistence type="predicted"/>
<dbReference type="STRING" id="1633631.GCA_001442925_01595"/>
<keyword evidence="2" id="KW-0812">Transmembrane</keyword>
<accession>A0A0P1M6L7</accession>
<dbReference type="Proteomes" id="UP000182011">
    <property type="component" value="Unassembled WGS sequence"/>
</dbReference>
<dbReference type="RefSeq" id="WP_047135008.1">
    <property type="nucleotide sequence ID" value="NZ_CZVJ01000058.1"/>
</dbReference>
<name>A0A0P1MC71_9BACT</name>
<dbReference type="SUPFAM" id="SSF69318">
    <property type="entry name" value="Integrin alpha N-terminal domain"/>
    <property type="match status" value="2"/>
</dbReference>
<dbReference type="InterPro" id="IPR013517">
    <property type="entry name" value="FG-GAP"/>
</dbReference>
<reference evidence="3 4" key="1">
    <citation type="submission" date="2015-11" db="EMBL/GenBank/DDBJ databases">
        <authorList>
            <person name="Zhang Y."/>
            <person name="Guo Z."/>
        </authorList>
    </citation>
    <scope>NUCLEOTIDE SEQUENCE [LARGE SCALE GENOMIC DNA]</scope>
    <source>
        <strain evidence="3">JGI-4</strain>
    </source>
</reference>
<evidence type="ECO:0000256" key="1">
    <source>
        <dbReference type="ARBA" id="ARBA00022729"/>
    </source>
</evidence>
<evidence type="ECO:0000256" key="2">
    <source>
        <dbReference type="SAM" id="Phobius"/>
    </source>
</evidence>
<dbReference type="PANTHER" id="PTHR44103">
    <property type="entry name" value="PROPROTEIN CONVERTASE P"/>
    <property type="match status" value="1"/>
</dbReference>
<dbReference type="EMBL" id="FAOP01000006">
    <property type="protein sequence ID" value="CUU06747.1"/>
    <property type="molecule type" value="Genomic_DNA"/>
</dbReference>
<accession>A0A0P1LK92</accession>
<protein>
    <submittedName>
        <fullName evidence="3">Repeat domain-containing protein</fullName>
    </submittedName>
</protein>